<evidence type="ECO:0000259" key="6">
    <source>
        <dbReference type="Pfam" id="PF13515"/>
    </source>
</evidence>
<evidence type="ECO:0000256" key="4">
    <source>
        <dbReference type="ARBA" id="ARBA00023136"/>
    </source>
</evidence>
<dbReference type="InterPro" id="IPR049453">
    <property type="entry name" value="Memb_transporter_dom"/>
</dbReference>
<comment type="caution">
    <text evidence="7">The sequence shown here is derived from an EMBL/GenBank/DDBJ whole genome shotgun (WGS) entry which is preliminary data.</text>
</comment>
<evidence type="ECO:0000313" key="8">
    <source>
        <dbReference type="Proteomes" id="UP000274391"/>
    </source>
</evidence>
<organism evidence="7 8">
    <name type="scientific">Gulosibacter macacae</name>
    <dbReference type="NCBI Taxonomy" id="2488791"/>
    <lineage>
        <taxon>Bacteria</taxon>
        <taxon>Bacillati</taxon>
        <taxon>Actinomycetota</taxon>
        <taxon>Actinomycetes</taxon>
        <taxon>Micrococcales</taxon>
        <taxon>Microbacteriaceae</taxon>
        <taxon>Gulosibacter</taxon>
    </lineage>
</organism>
<feature type="transmembrane region" description="Helical" evidence="5">
    <location>
        <begin position="38"/>
        <end position="59"/>
    </location>
</feature>
<evidence type="ECO:0000256" key="2">
    <source>
        <dbReference type="ARBA" id="ARBA00022692"/>
    </source>
</evidence>
<evidence type="ECO:0000313" key="7">
    <source>
        <dbReference type="EMBL" id="RRJ87020.1"/>
    </source>
</evidence>
<feature type="transmembrane region" description="Helical" evidence="5">
    <location>
        <begin position="169"/>
        <end position="186"/>
    </location>
</feature>
<reference evidence="7 8" key="1">
    <citation type="submission" date="2018-11" db="EMBL/GenBank/DDBJ databases">
        <title>YIM 102482-1 draft genome.</title>
        <authorList>
            <person name="Li G."/>
            <person name="Jiang Y."/>
        </authorList>
    </citation>
    <scope>NUCLEOTIDE SEQUENCE [LARGE SCALE GENOMIC DNA]</scope>
    <source>
        <strain evidence="7 8">YIM 102482-1</strain>
    </source>
</reference>
<keyword evidence="2 5" id="KW-0812">Transmembrane</keyword>
<feature type="transmembrane region" description="Helical" evidence="5">
    <location>
        <begin position="65"/>
        <end position="83"/>
    </location>
</feature>
<evidence type="ECO:0000256" key="1">
    <source>
        <dbReference type="ARBA" id="ARBA00004141"/>
    </source>
</evidence>
<feature type="domain" description="Integral membrane bound transporter" evidence="6">
    <location>
        <begin position="52"/>
        <end position="178"/>
    </location>
</feature>
<dbReference type="EMBL" id="RQVS01000006">
    <property type="protein sequence ID" value="RRJ87020.1"/>
    <property type="molecule type" value="Genomic_DNA"/>
</dbReference>
<comment type="subcellular location">
    <subcellularLocation>
        <location evidence="1">Membrane</location>
        <topology evidence="1">Multi-pass membrane protein</topology>
    </subcellularLocation>
</comment>
<accession>A0A3P3VWF0</accession>
<proteinExistence type="predicted"/>
<keyword evidence="4 5" id="KW-0472">Membrane</keyword>
<keyword evidence="8" id="KW-1185">Reference proteome</keyword>
<gene>
    <name evidence="7" type="ORF">EG850_06360</name>
</gene>
<sequence>MLGMSGWVLRRVPWVAERLRPLALDPERRLVDALNPQSFWLIGATVVLGLAALAIASVLGVATHHYWAAVTVVAIFSAPTALIRYNRISHRVGGTLLGVGIAAALYGGDPHPLYVIAVIVVCNLVTELIVGQHYGFALAFITPIAIGATSLGSVANWEVLFVDRARETLLGGAICFAVVLGMRWAWRRAGRELPAS</sequence>
<name>A0A3P3VWF0_9MICO</name>
<evidence type="ECO:0000256" key="5">
    <source>
        <dbReference type="SAM" id="Phobius"/>
    </source>
</evidence>
<feature type="transmembrane region" description="Helical" evidence="5">
    <location>
        <begin position="90"/>
        <end position="107"/>
    </location>
</feature>
<keyword evidence="3 5" id="KW-1133">Transmembrane helix</keyword>
<feature type="transmembrane region" description="Helical" evidence="5">
    <location>
        <begin position="113"/>
        <end position="130"/>
    </location>
</feature>
<dbReference type="Pfam" id="PF13515">
    <property type="entry name" value="FUSC_2"/>
    <property type="match status" value="1"/>
</dbReference>
<dbReference type="AlphaFoldDB" id="A0A3P3VWF0"/>
<dbReference type="OrthoDB" id="4989419at2"/>
<dbReference type="GO" id="GO:0016020">
    <property type="term" value="C:membrane"/>
    <property type="evidence" value="ECO:0007669"/>
    <property type="project" value="UniProtKB-SubCell"/>
</dbReference>
<protein>
    <submittedName>
        <fullName evidence="7">FUSC family protein</fullName>
    </submittedName>
</protein>
<evidence type="ECO:0000256" key="3">
    <source>
        <dbReference type="ARBA" id="ARBA00022989"/>
    </source>
</evidence>
<feature type="transmembrane region" description="Helical" evidence="5">
    <location>
        <begin position="137"/>
        <end position="157"/>
    </location>
</feature>
<dbReference type="Proteomes" id="UP000274391">
    <property type="component" value="Unassembled WGS sequence"/>
</dbReference>